<accession>A0A8S5QRG4</accession>
<proteinExistence type="predicted"/>
<dbReference type="EMBL" id="BK015714">
    <property type="protein sequence ID" value="DAE21664.1"/>
    <property type="molecule type" value="Genomic_DNA"/>
</dbReference>
<protein>
    <submittedName>
        <fullName evidence="1">SAGA-associated factor 73-FINGER, DEUBIQUITINATION, TRANSCRIPTION FACTOR, SAGA</fullName>
    </submittedName>
</protein>
<name>A0A8S5QRG4_9CAUD</name>
<reference evidence="1" key="1">
    <citation type="journal article" date="2021" name="Proc. Natl. Acad. Sci. U.S.A.">
        <title>A Catalog of Tens of Thousands of Viruses from Human Metagenomes Reveals Hidden Associations with Chronic Diseases.</title>
        <authorList>
            <person name="Tisza M.J."/>
            <person name="Buck C.B."/>
        </authorList>
    </citation>
    <scope>NUCLEOTIDE SEQUENCE</scope>
    <source>
        <strain evidence="1">Ct4be24</strain>
    </source>
</reference>
<sequence>MSKINYRVCDICGNRIPGFEFDITGIAKRYINGCRIWNKLFNRLDICNDCIDKIKRLSIDKKDEEKYIKEVFDKARNYDNPDLKSAYYEGIEDTLNVLSHKRLKNIK</sequence>
<evidence type="ECO:0000313" key="1">
    <source>
        <dbReference type="EMBL" id="DAE21664.1"/>
    </source>
</evidence>
<organism evidence="1">
    <name type="scientific">Siphoviridae sp. ct4be24</name>
    <dbReference type="NCBI Taxonomy" id="2826289"/>
    <lineage>
        <taxon>Viruses</taxon>
        <taxon>Duplodnaviria</taxon>
        <taxon>Heunggongvirae</taxon>
        <taxon>Uroviricota</taxon>
        <taxon>Caudoviricetes</taxon>
    </lineage>
</organism>